<name>A0A429ZX68_9ENTE</name>
<gene>
    <name evidence="2" type="ORF">CBF37_08120</name>
</gene>
<sequence length="460" mass="53239">MAKPIFYEPPQIMTADPELEMNSDVLSQYIKLHEQELPRYQMLYKMYRGKHEIVEADAKEKYKPDNRLVSNFASYIVETFNGYFMGKRVSTSHPNDNVSNLVNNILKRNDQDDNNSTLSKYVSIFGRSYELIFQDEEANTCITYNNPLDMFIVYDNTMLQRRLFAVRYYLNSDDKTVGEIYARDRVIYFSEGKDGYDFNEEVPHFYGDVPVVEYINNDERIGLFEPVISLINGFNKALSEKSNDVDYFADAYLAILGVELDDDSSAKIRDNRIINFFGTDNATEIKNIIVKFLEKPDGDTSQEHLLDRVEKLIYQMAMVTNLNSESFGNASGVGLSFKLQEMENLALVRERKFVSSMNQRFKMIFQLPTNVPTAQRDEWFNLDFTFHRNIPRDVLSEIQAAQAAAGLLPLVDRIAMISTINDPQEVAKRMQEEMSGVIDDPFSRVQEVVEEDEQEERPNE</sequence>
<dbReference type="RefSeq" id="WP_125984248.1">
    <property type="nucleotide sequence ID" value="NZ_NGJS01000011.1"/>
</dbReference>
<dbReference type="InterPro" id="IPR006428">
    <property type="entry name" value="Portal_SPP1-type"/>
</dbReference>
<keyword evidence="3" id="KW-1185">Reference proteome</keyword>
<evidence type="ECO:0000256" key="1">
    <source>
        <dbReference type="SAM" id="MobiDB-lite"/>
    </source>
</evidence>
<comment type="caution">
    <text evidence="2">The sequence shown here is derived from an EMBL/GenBank/DDBJ whole genome shotgun (WGS) entry which is preliminary data.</text>
</comment>
<evidence type="ECO:0000313" key="3">
    <source>
        <dbReference type="Proteomes" id="UP000287857"/>
    </source>
</evidence>
<dbReference type="Proteomes" id="UP000287857">
    <property type="component" value="Unassembled WGS sequence"/>
</dbReference>
<dbReference type="EMBL" id="NGJS01000011">
    <property type="protein sequence ID" value="RST98269.1"/>
    <property type="molecule type" value="Genomic_DNA"/>
</dbReference>
<dbReference type="AlphaFoldDB" id="A0A429ZX68"/>
<dbReference type="Pfam" id="PF05133">
    <property type="entry name" value="SPP1_portal"/>
    <property type="match status" value="1"/>
</dbReference>
<evidence type="ECO:0000313" key="2">
    <source>
        <dbReference type="EMBL" id="RST98269.1"/>
    </source>
</evidence>
<organism evidence="2 3">
    <name type="scientific">Vagococcus vulneris</name>
    <dbReference type="NCBI Taxonomy" id="1977869"/>
    <lineage>
        <taxon>Bacteria</taxon>
        <taxon>Bacillati</taxon>
        <taxon>Bacillota</taxon>
        <taxon>Bacilli</taxon>
        <taxon>Lactobacillales</taxon>
        <taxon>Enterococcaceae</taxon>
        <taxon>Vagococcus</taxon>
    </lineage>
</organism>
<dbReference type="NCBIfam" id="TIGR01538">
    <property type="entry name" value="portal_SPP1"/>
    <property type="match status" value="1"/>
</dbReference>
<proteinExistence type="predicted"/>
<accession>A0A429ZX68</accession>
<feature type="region of interest" description="Disordered" evidence="1">
    <location>
        <begin position="441"/>
        <end position="460"/>
    </location>
</feature>
<reference evidence="2 3" key="1">
    <citation type="submission" date="2017-05" db="EMBL/GenBank/DDBJ databases">
        <title>Vagococcus spp. assemblies.</title>
        <authorList>
            <person name="Gulvik C.A."/>
        </authorList>
    </citation>
    <scope>NUCLEOTIDE SEQUENCE [LARGE SCALE GENOMIC DNA]</scope>
    <source>
        <strain evidence="2 3">SS1995</strain>
    </source>
</reference>
<dbReference type="OrthoDB" id="3189403at2"/>
<dbReference type="InterPro" id="IPR021145">
    <property type="entry name" value="Portal_protein_SPP1_Gp6-like"/>
</dbReference>
<protein>
    <submittedName>
        <fullName evidence="2">Phage portal protein</fullName>
    </submittedName>
</protein>
<feature type="compositionally biased region" description="Acidic residues" evidence="1">
    <location>
        <begin position="448"/>
        <end position="460"/>
    </location>
</feature>